<dbReference type="STRING" id="1513896.SAMN05660841_03473"/>
<evidence type="ECO:0000313" key="5">
    <source>
        <dbReference type="Proteomes" id="UP000190150"/>
    </source>
</evidence>
<accession>A0A1T5FS67</accession>
<feature type="chain" id="PRO_5012143023" evidence="2">
    <location>
        <begin position="23"/>
        <end position="497"/>
    </location>
</feature>
<dbReference type="InterPro" id="IPR017937">
    <property type="entry name" value="Thioredoxin_CS"/>
</dbReference>
<dbReference type="PROSITE" id="PS51352">
    <property type="entry name" value="THIOREDOXIN_2"/>
    <property type="match status" value="1"/>
</dbReference>
<dbReference type="RefSeq" id="WP_079645009.1">
    <property type="nucleotide sequence ID" value="NZ_FUZF01000018.1"/>
</dbReference>
<dbReference type="GO" id="GO:0006950">
    <property type="term" value="P:response to stress"/>
    <property type="evidence" value="ECO:0007669"/>
    <property type="project" value="UniProtKB-ARBA"/>
</dbReference>
<dbReference type="Pfam" id="PF00578">
    <property type="entry name" value="AhpC-TSA"/>
    <property type="match status" value="1"/>
</dbReference>
<sequence length="497" mass="54672">MNKKILSIALLSAGMAFSSAHAQMAKQKDVKMDDLLKHLNGLFQKGDEASKAELGKEALAMSQSKNESFVSMAARVYESLEQEDKAEAINKSILKKFPKGIKARSEAYEKVFGDENAAAATVEKGYTAWLKQFPATSFEEKDRGIYDQAASALASLYFKENNAAKANSYVNQLKSSANFASYASRITAGLIKSNNYDAALPILEEAYASALEASKSTDPKVKNGGAARAYGSLAPSYAQALLEKGNAEKAIGVMEDFMKSSPYAAGSPANVITLAKAYAKQGKELDAFLSLENFVVKNGKNADVVKEMQPLYNKLNNNKADFNTYFAAVESKAKDAMVSKYKSEMIKKEAPQFSLVNRDGKTVSLADYKGKVVVLDFWATWCGPCVMSFPGMQAAVNKYKTDKDVEFLFIDTWQREENYKDLVNEFMTKNNYTFHVLFDEMKDRTKATTTAYGVSGIPHKVVIDKEGFIRFESSGGSADVDKVVNEMETKIELARKG</sequence>
<evidence type="ECO:0000256" key="1">
    <source>
        <dbReference type="ARBA" id="ARBA00023284"/>
    </source>
</evidence>
<evidence type="ECO:0000259" key="3">
    <source>
        <dbReference type="PROSITE" id="PS51352"/>
    </source>
</evidence>
<dbReference type="PANTHER" id="PTHR42852">
    <property type="entry name" value="THIOL:DISULFIDE INTERCHANGE PROTEIN DSBE"/>
    <property type="match status" value="1"/>
</dbReference>
<keyword evidence="1" id="KW-0676">Redox-active center</keyword>
<dbReference type="GO" id="GO:0016491">
    <property type="term" value="F:oxidoreductase activity"/>
    <property type="evidence" value="ECO:0007669"/>
    <property type="project" value="InterPro"/>
</dbReference>
<dbReference type="PANTHER" id="PTHR42852:SF13">
    <property type="entry name" value="PROTEIN DIPZ"/>
    <property type="match status" value="1"/>
</dbReference>
<dbReference type="EMBL" id="FUZF01000018">
    <property type="protein sequence ID" value="SKB98971.1"/>
    <property type="molecule type" value="Genomic_DNA"/>
</dbReference>
<reference evidence="5" key="1">
    <citation type="submission" date="2017-02" db="EMBL/GenBank/DDBJ databases">
        <authorList>
            <person name="Varghese N."/>
            <person name="Submissions S."/>
        </authorList>
    </citation>
    <scope>NUCLEOTIDE SEQUENCE [LARGE SCALE GENOMIC DNA]</scope>
    <source>
        <strain evidence="5">DSM 24091</strain>
    </source>
</reference>
<gene>
    <name evidence="4" type="ORF">SAMN05660841_03473</name>
</gene>
<name>A0A1T5FS67_9SPHI</name>
<keyword evidence="5" id="KW-1185">Reference proteome</keyword>
<keyword evidence="2" id="KW-0732">Signal</keyword>
<dbReference type="CDD" id="cd02966">
    <property type="entry name" value="TlpA_like_family"/>
    <property type="match status" value="1"/>
</dbReference>
<dbReference type="InterPro" id="IPR050553">
    <property type="entry name" value="Thioredoxin_ResA/DsbE_sf"/>
</dbReference>
<proteinExistence type="predicted"/>
<dbReference type="InterPro" id="IPR011990">
    <property type="entry name" value="TPR-like_helical_dom_sf"/>
</dbReference>
<feature type="domain" description="Thioredoxin" evidence="3">
    <location>
        <begin position="344"/>
        <end position="492"/>
    </location>
</feature>
<dbReference type="GO" id="GO:0016209">
    <property type="term" value="F:antioxidant activity"/>
    <property type="evidence" value="ECO:0007669"/>
    <property type="project" value="InterPro"/>
</dbReference>
<dbReference type="Gene3D" id="3.40.30.10">
    <property type="entry name" value="Glutaredoxin"/>
    <property type="match status" value="1"/>
</dbReference>
<dbReference type="InterPro" id="IPR013766">
    <property type="entry name" value="Thioredoxin_domain"/>
</dbReference>
<protein>
    <submittedName>
        <fullName evidence="4">Peroxiredoxin</fullName>
    </submittedName>
</protein>
<evidence type="ECO:0000256" key="2">
    <source>
        <dbReference type="SAM" id="SignalP"/>
    </source>
</evidence>
<dbReference type="Gene3D" id="1.25.40.10">
    <property type="entry name" value="Tetratricopeptide repeat domain"/>
    <property type="match status" value="1"/>
</dbReference>
<organism evidence="4 5">
    <name type="scientific">Sphingobacterium nematocida</name>
    <dbReference type="NCBI Taxonomy" id="1513896"/>
    <lineage>
        <taxon>Bacteria</taxon>
        <taxon>Pseudomonadati</taxon>
        <taxon>Bacteroidota</taxon>
        <taxon>Sphingobacteriia</taxon>
        <taxon>Sphingobacteriales</taxon>
        <taxon>Sphingobacteriaceae</taxon>
        <taxon>Sphingobacterium</taxon>
    </lineage>
</organism>
<dbReference type="PROSITE" id="PS00194">
    <property type="entry name" value="THIOREDOXIN_1"/>
    <property type="match status" value="1"/>
</dbReference>
<dbReference type="AlphaFoldDB" id="A0A1T5FS67"/>
<feature type="signal peptide" evidence="2">
    <location>
        <begin position="1"/>
        <end position="22"/>
    </location>
</feature>
<evidence type="ECO:0000313" key="4">
    <source>
        <dbReference type="EMBL" id="SKB98971.1"/>
    </source>
</evidence>
<dbReference type="SUPFAM" id="SSF52833">
    <property type="entry name" value="Thioredoxin-like"/>
    <property type="match status" value="1"/>
</dbReference>
<dbReference type="Proteomes" id="UP000190150">
    <property type="component" value="Unassembled WGS sequence"/>
</dbReference>
<dbReference type="OrthoDB" id="634996at2"/>
<dbReference type="InterPro" id="IPR000866">
    <property type="entry name" value="AhpC/TSA"/>
</dbReference>
<dbReference type="InterPro" id="IPR036249">
    <property type="entry name" value="Thioredoxin-like_sf"/>
</dbReference>